<reference evidence="1" key="1">
    <citation type="submission" date="2015-07" db="EMBL/GenBank/DDBJ databases">
        <title>MeaNS - Measles Nucleotide Surveillance Program.</title>
        <authorList>
            <person name="Tran T."/>
            <person name="Druce J."/>
        </authorList>
    </citation>
    <scope>NUCLEOTIDE SEQUENCE</scope>
    <source>
        <strain evidence="1">UCB-OBI-ISO-001</strain>
        <tissue evidence="1">Gonad</tissue>
    </source>
</reference>
<organism evidence="1">
    <name type="scientific">Octopus bimaculoides</name>
    <name type="common">California two-spotted octopus</name>
    <dbReference type="NCBI Taxonomy" id="37653"/>
    <lineage>
        <taxon>Eukaryota</taxon>
        <taxon>Metazoa</taxon>
        <taxon>Spiralia</taxon>
        <taxon>Lophotrochozoa</taxon>
        <taxon>Mollusca</taxon>
        <taxon>Cephalopoda</taxon>
        <taxon>Coleoidea</taxon>
        <taxon>Octopodiformes</taxon>
        <taxon>Octopoda</taxon>
        <taxon>Incirrata</taxon>
        <taxon>Octopodidae</taxon>
        <taxon>Octopus</taxon>
    </lineage>
</organism>
<dbReference type="EMBL" id="KQ417481">
    <property type="protein sequence ID" value="KOF91764.1"/>
    <property type="molecule type" value="Genomic_DNA"/>
</dbReference>
<gene>
    <name evidence="1" type="ORF">OCBIM_22008140mg</name>
</gene>
<dbReference type="AlphaFoldDB" id="A0A0L8HRG6"/>
<accession>A0A0L8HRG6</accession>
<protein>
    <submittedName>
        <fullName evidence="1">Uncharacterized protein</fullName>
    </submittedName>
</protein>
<evidence type="ECO:0000313" key="1">
    <source>
        <dbReference type="EMBL" id="KOF91764.1"/>
    </source>
</evidence>
<sequence>MDSRSSDAEMSEFSKSIPPMLVSLEKHHCHSSRQISYCCSLYTFNYNISLTATFCTPSAVTSPLTATLSTPLTVTSPLTATFCTPSTLTYSVISTFCTPSVVMFPLTATLSTPSTVTLFTPSTNPPVHLQL</sequence>
<proteinExistence type="predicted"/>
<name>A0A0L8HRG6_OCTBM</name>